<dbReference type="Pfam" id="PF01590">
    <property type="entry name" value="GAF"/>
    <property type="match status" value="1"/>
</dbReference>
<evidence type="ECO:0000313" key="6">
    <source>
        <dbReference type="EMBL" id="MFD3000635.1"/>
    </source>
</evidence>
<dbReference type="PANTHER" id="PTHR43065:SF42">
    <property type="entry name" value="TWO-COMPONENT SENSOR PPRA"/>
    <property type="match status" value="1"/>
</dbReference>
<dbReference type="InterPro" id="IPR013515">
    <property type="entry name" value="Phytochrome_cen-reg"/>
</dbReference>
<keyword evidence="2" id="KW-0716">Sensory transduction</keyword>
<dbReference type="InterPro" id="IPR003018">
    <property type="entry name" value="GAF"/>
</dbReference>
<dbReference type="Pfam" id="PF08446">
    <property type="entry name" value="PAS_2"/>
    <property type="match status" value="1"/>
</dbReference>
<proteinExistence type="predicted"/>
<comment type="caution">
    <text evidence="6">The sequence shown here is derived from an EMBL/GenBank/DDBJ whole genome shotgun (WGS) entry which is preliminary data.</text>
</comment>
<evidence type="ECO:0000313" key="7">
    <source>
        <dbReference type="Proteomes" id="UP001597641"/>
    </source>
</evidence>
<name>A0ABW6BS85_9BACT</name>
<dbReference type="InterPro" id="IPR035965">
    <property type="entry name" value="PAS-like_dom_sf"/>
</dbReference>
<dbReference type="RefSeq" id="WP_377483869.1">
    <property type="nucleotide sequence ID" value="NZ_JBHUOX010000006.1"/>
</dbReference>
<reference evidence="7" key="1">
    <citation type="journal article" date="2019" name="Int. J. Syst. Evol. Microbiol.">
        <title>The Global Catalogue of Microorganisms (GCM) 10K type strain sequencing project: providing services to taxonomists for standard genome sequencing and annotation.</title>
        <authorList>
            <consortium name="The Broad Institute Genomics Platform"/>
            <consortium name="The Broad Institute Genome Sequencing Center for Infectious Disease"/>
            <person name="Wu L."/>
            <person name="Ma J."/>
        </authorList>
    </citation>
    <scope>NUCLEOTIDE SEQUENCE [LARGE SCALE GENOMIC DNA]</scope>
    <source>
        <strain evidence="7">KCTC 23984</strain>
    </source>
</reference>
<dbReference type="SMART" id="SM00065">
    <property type="entry name" value="GAF"/>
    <property type="match status" value="1"/>
</dbReference>
<keyword evidence="1" id="KW-0600">Photoreceptor protein</keyword>
<organism evidence="6 7">
    <name type="scientific">Pontibacter toksunensis</name>
    <dbReference type="NCBI Taxonomy" id="1332631"/>
    <lineage>
        <taxon>Bacteria</taxon>
        <taxon>Pseudomonadati</taxon>
        <taxon>Bacteroidota</taxon>
        <taxon>Cytophagia</taxon>
        <taxon>Cytophagales</taxon>
        <taxon>Hymenobacteraceae</taxon>
        <taxon>Pontibacter</taxon>
    </lineage>
</organism>
<evidence type="ECO:0000256" key="3">
    <source>
        <dbReference type="ARBA" id="ARBA00022991"/>
    </source>
</evidence>
<dbReference type="EMBL" id="JBHUOX010000006">
    <property type="protein sequence ID" value="MFD3000635.1"/>
    <property type="molecule type" value="Genomic_DNA"/>
</dbReference>
<dbReference type="InterPro" id="IPR016132">
    <property type="entry name" value="Phyto_chromo_attachment"/>
</dbReference>
<dbReference type="PRINTS" id="PR01033">
    <property type="entry name" value="PHYTOCHROME"/>
</dbReference>
<protein>
    <submittedName>
        <fullName evidence="6">GAF domain-containing protein</fullName>
    </submittedName>
</protein>
<dbReference type="PANTHER" id="PTHR43065">
    <property type="entry name" value="SENSOR HISTIDINE KINASE"/>
    <property type="match status" value="1"/>
</dbReference>
<evidence type="ECO:0000259" key="5">
    <source>
        <dbReference type="PROSITE" id="PS50046"/>
    </source>
</evidence>
<dbReference type="InterPro" id="IPR013654">
    <property type="entry name" value="PAS_2"/>
</dbReference>
<accession>A0ABW6BS85</accession>
<dbReference type="Gene3D" id="3.30.450.40">
    <property type="match status" value="1"/>
</dbReference>
<dbReference type="SUPFAM" id="SSF55781">
    <property type="entry name" value="GAF domain-like"/>
    <property type="match status" value="2"/>
</dbReference>
<dbReference type="InterPro" id="IPR001294">
    <property type="entry name" value="Phytochrome"/>
</dbReference>
<evidence type="ECO:0000256" key="2">
    <source>
        <dbReference type="ARBA" id="ARBA00022606"/>
    </source>
</evidence>
<dbReference type="SUPFAM" id="SSF55785">
    <property type="entry name" value="PYP-like sensor domain (PAS domain)"/>
    <property type="match status" value="1"/>
</dbReference>
<sequence>MRQVIINTQKEGFKATVGLAHSDCMEKKAAPINVTIDKNYDSEFCGSIPLHLVNLIQPHGMLLVVNKTELRVVQASTNVETYLGIPVDDLLEQPLSDYLSAVQYADIQSKIASQNSQAKIPLTLTFTVQDTQRTFTALVHPREEYVLIELEESAPTSGEESFLGLYQQIKYITSLLKQVQSTAEAAQLSADEMKKLTGFDRVLVYQFDPQWNGIVIGQAREADMTDYLGLRFPASDVPKQARDLYFSNPYRLIPTRDYVPVRLIPVINPLTQRFTDLSDSNLRSVASVHLEYLVNLNIKASMSLPLIIDNKLWGLISCHHKSPIKPSYELRSALELLSGIVSVQIASKEREKAILLHAQLRGVHARLLEQLYTSPTFTDGLLYGNTNLQELLNLSGAAVVFEGSIRTSGSTPTNQEIKELVAWLRRNKKDKLFTTDTLPKDYGQSKNYKDLASGLIALPINAEQGEYILGFRPEVLQTVNWGGNPNNAIQMEPDGKTYHPRNSFATYQETVKHTSLPWLAEETEAAEALRSAVLEKIIKERH</sequence>
<dbReference type="PROSITE" id="PS50046">
    <property type="entry name" value="PHYTOCHROME_2"/>
    <property type="match status" value="1"/>
</dbReference>
<keyword evidence="4" id="KW-0675">Receptor</keyword>
<dbReference type="Pfam" id="PF00360">
    <property type="entry name" value="PHY"/>
    <property type="match status" value="1"/>
</dbReference>
<gene>
    <name evidence="6" type="ORF">ACFS7Z_09715</name>
</gene>
<dbReference type="InterPro" id="IPR043150">
    <property type="entry name" value="Phytochrome_PHY_sf"/>
</dbReference>
<dbReference type="Proteomes" id="UP001597641">
    <property type="component" value="Unassembled WGS sequence"/>
</dbReference>
<keyword evidence="7" id="KW-1185">Reference proteome</keyword>
<dbReference type="Gene3D" id="3.30.450.20">
    <property type="entry name" value="PAS domain"/>
    <property type="match status" value="1"/>
</dbReference>
<dbReference type="InterPro" id="IPR029016">
    <property type="entry name" value="GAF-like_dom_sf"/>
</dbReference>
<evidence type="ECO:0000256" key="1">
    <source>
        <dbReference type="ARBA" id="ARBA00022543"/>
    </source>
</evidence>
<evidence type="ECO:0000256" key="4">
    <source>
        <dbReference type="ARBA" id="ARBA00023170"/>
    </source>
</evidence>
<feature type="domain" description="Phytochrome chromophore attachment site" evidence="5">
    <location>
        <begin position="181"/>
        <end position="339"/>
    </location>
</feature>
<dbReference type="Gene3D" id="3.30.450.270">
    <property type="match status" value="1"/>
</dbReference>
<keyword evidence="3" id="KW-0157">Chromophore</keyword>